<evidence type="ECO:0000313" key="9">
    <source>
        <dbReference type="EMBL" id="RYR65436.1"/>
    </source>
</evidence>
<keyword evidence="4" id="KW-0812">Transmembrane</keyword>
<keyword evidence="10" id="KW-1185">Reference proteome</keyword>
<dbReference type="Proteomes" id="UP000289738">
    <property type="component" value="Chromosome A03"/>
</dbReference>
<proteinExistence type="inferred from homology"/>
<evidence type="ECO:0000256" key="4">
    <source>
        <dbReference type="ARBA" id="ARBA00022692"/>
    </source>
</evidence>
<evidence type="ECO:0000256" key="5">
    <source>
        <dbReference type="ARBA" id="ARBA00022989"/>
    </source>
</evidence>
<comment type="similarity">
    <text evidence="7">Belongs to the DVL/RTFL small polypeptides family.</text>
</comment>
<dbReference type="PANTHER" id="PTHR33102">
    <property type="entry name" value="DVL19-RELATED-RELATED"/>
    <property type="match status" value="1"/>
</dbReference>
<dbReference type="InterPro" id="IPR051525">
    <property type="entry name" value="DVL_RTFL_regulatory"/>
</dbReference>
<keyword evidence="5" id="KW-1133">Transmembrane helix</keyword>
<dbReference type="EMBL" id="SDMP01000003">
    <property type="protein sequence ID" value="RYR65436.1"/>
    <property type="molecule type" value="Genomic_DNA"/>
</dbReference>
<dbReference type="AlphaFoldDB" id="A0A445DQI8"/>
<feature type="region of interest" description="Disordered" evidence="8">
    <location>
        <begin position="47"/>
        <end position="71"/>
    </location>
</feature>
<dbReference type="GO" id="GO:0008285">
    <property type="term" value="P:negative regulation of cell population proliferation"/>
    <property type="evidence" value="ECO:0007669"/>
    <property type="project" value="InterPro"/>
</dbReference>
<comment type="caution">
    <text evidence="9">The sequence shown here is derived from an EMBL/GenBank/DDBJ whole genome shotgun (WGS) entry which is preliminary data.</text>
</comment>
<name>A0A445DQI8_ARAHY</name>
<protein>
    <submittedName>
        <fullName evidence="9">Uncharacterized protein</fullName>
    </submittedName>
</protein>
<evidence type="ECO:0000256" key="3">
    <source>
        <dbReference type="ARBA" id="ARBA00022475"/>
    </source>
</evidence>
<gene>
    <name evidence="9" type="ORF">Ahy_A03g011366</name>
</gene>
<evidence type="ECO:0000256" key="6">
    <source>
        <dbReference type="ARBA" id="ARBA00023136"/>
    </source>
</evidence>
<evidence type="ECO:0000256" key="8">
    <source>
        <dbReference type="SAM" id="MobiDB-lite"/>
    </source>
</evidence>
<comment type="subcellular location">
    <subcellularLocation>
        <location evidence="1">Cell membrane</location>
        <topology evidence="1">Single-pass membrane protein</topology>
    </subcellularLocation>
</comment>
<evidence type="ECO:0000256" key="1">
    <source>
        <dbReference type="ARBA" id="ARBA00004162"/>
    </source>
</evidence>
<organism evidence="9 10">
    <name type="scientific">Arachis hypogaea</name>
    <name type="common">Peanut</name>
    <dbReference type="NCBI Taxonomy" id="3818"/>
    <lineage>
        <taxon>Eukaryota</taxon>
        <taxon>Viridiplantae</taxon>
        <taxon>Streptophyta</taxon>
        <taxon>Embryophyta</taxon>
        <taxon>Tracheophyta</taxon>
        <taxon>Spermatophyta</taxon>
        <taxon>Magnoliopsida</taxon>
        <taxon>eudicotyledons</taxon>
        <taxon>Gunneridae</taxon>
        <taxon>Pentapetalae</taxon>
        <taxon>rosids</taxon>
        <taxon>fabids</taxon>
        <taxon>Fabales</taxon>
        <taxon>Fabaceae</taxon>
        <taxon>Papilionoideae</taxon>
        <taxon>50 kb inversion clade</taxon>
        <taxon>dalbergioids sensu lato</taxon>
        <taxon>Dalbergieae</taxon>
        <taxon>Pterocarpus clade</taxon>
        <taxon>Arachis</taxon>
    </lineage>
</organism>
<reference evidence="9 10" key="1">
    <citation type="submission" date="2019-01" db="EMBL/GenBank/DDBJ databases">
        <title>Sequencing of cultivated peanut Arachis hypogaea provides insights into genome evolution and oil improvement.</title>
        <authorList>
            <person name="Chen X."/>
        </authorList>
    </citation>
    <scope>NUCLEOTIDE SEQUENCE [LARGE SCALE GENOMIC DNA]</scope>
    <source>
        <strain evidence="10">cv. Fuhuasheng</strain>
        <tissue evidence="9">Leaves</tissue>
    </source>
</reference>
<keyword evidence="6" id="KW-0472">Membrane</keyword>
<dbReference type="InterPro" id="IPR012552">
    <property type="entry name" value="DVL"/>
</dbReference>
<dbReference type="Pfam" id="PF08137">
    <property type="entry name" value="DVL"/>
    <property type="match status" value="1"/>
</dbReference>
<keyword evidence="3" id="KW-1003">Cell membrane</keyword>
<evidence type="ECO:0000313" key="10">
    <source>
        <dbReference type="Proteomes" id="UP000289738"/>
    </source>
</evidence>
<keyword evidence="2" id="KW-0217">Developmental protein</keyword>
<accession>A0A445DQI8</accession>
<dbReference type="GO" id="GO:0005886">
    <property type="term" value="C:plasma membrane"/>
    <property type="evidence" value="ECO:0007669"/>
    <property type="project" value="UniProtKB-SubCell"/>
</dbReference>
<dbReference type="STRING" id="3818.A0A445DQI8"/>
<sequence length="109" mass="12756">MDKLYEYESEVFNSPIYSEENEDRPRYPDFNEEAKYESGGIDVDDKWSKLSKKEGPTSLRMGSKSTKSKSKSSSWCAKCANLVKEQRARFYIIRRCVVMLICWSHYSDS</sequence>
<evidence type="ECO:0000256" key="2">
    <source>
        <dbReference type="ARBA" id="ARBA00022473"/>
    </source>
</evidence>
<evidence type="ECO:0000256" key="7">
    <source>
        <dbReference type="ARBA" id="ARBA00024340"/>
    </source>
</evidence>
<dbReference type="GO" id="GO:0048367">
    <property type="term" value="P:shoot system development"/>
    <property type="evidence" value="ECO:0007669"/>
    <property type="project" value="UniProtKB-ARBA"/>
</dbReference>